<dbReference type="InParanoid" id="D8PXZ6"/>
<sequence>MQPTEQSQPTNARTSQEQPPKQMQMQPAMEMSVVGNAPTSTQPGQQAPMRVRGGGAGKVRYLLGYVQHQSLATAQTSAQLPSNGWAVSSAVLVASSAASAARASASALRTSSAARARCSAKEAKVLRSRRFSSNA</sequence>
<feature type="region of interest" description="Disordered" evidence="1">
    <location>
        <begin position="1"/>
        <end position="29"/>
    </location>
</feature>
<feature type="non-terminal residue" evidence="2">
    <location>
        <position position="135"/>
    </location>
</feature>
<dbReference type="AlphaFoldDB" id="D8PXZ6"/>
<evidence type="ECO:0000256" key="1">
    <source>
        <dbReference type="SAM" id="MobiDB-lite"/>
    </source>
</evidence>
<keyword evidence="3" id="KW-1185">Reference proteome</keyword>
<gene>
    <name evidence="2" type="ORF">SCHCODRAFT_107358</name>
</gene>
<evidence type="ECO:0000313" key="3">
    <source>
        <dbReference type="Proteomes" id="UP000007431"/>
    </source>
</evidence>
<feature type="compositionally biased region" description="Low complexity" evidence="1">
    <location>
        <begin position="16"/>
        <end position="29"/>
    </location>
</feature>
<dbReference type="OrthoDB" id="10562745at2759"/>
<reference evidence="2 3" key="1">
    <citation type="journal article" date="2010" name="Nat. Biotechnol.">
        <title>Genome sequence of the model mushroom Schizophyllum commune.</title>
        <authorList>
            <person name="Ohm R.A."/>
            <person name="de Jong J.F."/>
            <person name="Lugones L.G."/>
            <person name="Aerts A."/>
            <person name="Kothe E."/>
            <person name="Stajich J.E."/>
            <person name="de Vries R.P."/>
            <person name="Record E."/>
            <person name="Levasseur A."/>
            <person name="Baker S.E."/>
            <person name="Bartholomew K.A."/>
            <person name="Coutinho P.M."/>
            <person name="Erdmann S."/>
            <person name="Fowler T.J."/>
            <person name="Gathman A.C."/>
            <person name="Lombard V."/>
            <person name="Henrissat B."/>
            <person name="Knabe N."/>
            <person name="Kuees U."/>
            <person name="Lilly W.W."/>
            <person name="Lindquist E."/>
            <person name="Lucas S."/>
            <person name="Magnuson J.K."/>
            <person name="Piumi F."/>
            <person name="Raudaskoski M."/>
            <person name="Salamov A."/>
            <person name="Schmutz J."/>
            <person name="Schwarze F.W.M.R."/>
            <person name="vanKuyk P.A."/>
            <person name="Horton J.S."/>
            <person name="Grigoriev I.V."/>
            <person name="Woesten H.A.B."/>
        </authorList>
    </citation>
    <scope>NUCLEOTIDE SEQUENCE [LARGE SCALE GENOMIC DNA]</scope>
    <source>
        <strain evidence="3">H4-8 / FGSC 9210</strain>
    </source>
</reference>
<accession>D8PXZ6</accession>
<evidence type="ECO:0000313" key="2">
    <source>
        <dbReference type="EMBL" id="EFI99166.1"/>
    </source>
</evidence>
<dbReference type="EMBL" id="GL377304">
    <property type="protein sequence ID" value="EFI99166.1"/>
    <property type="molecule type" value="Genomic_DNA"/>
</dbReference>
<feature type="compositionally biased region" description="Polar residues" evidence="1">
    <location>
        <begin position="1"/>
        <end position="15"/>
    </location>
</feature>
<dbReference type="HOGENOM" id="CLU_1886939_0_0_1"/>
<dbReference type="KEGG" id="scm:SCHCO_0107358"/>
<dbReference type="VEuPathDB" id="FungiDB:SCHCODRAFT_0107358"/>
<dbReference type="RefSeq" id="XP_003034069.1">
    <property type="nucleotide sequence ID" value="XM_003034023.1"/>
</dbReference>
<protein>
    <submittedName>
        <fullName evidence="2">Uncharacterized protein</fullName>
    </submittedName>
</protein>
<name>D8PXZ6_SCHCM</name>
<dbReference type="GeneID" id="9586631"/>
<organism evidence="3">
    <name type="scientific">Schizophyllum commune (strain H4-8 / FGSC 9210)</name>
    <name type="common">Split gill fungus</name>
    <dbReference type="NCBI Taxonomy" id="578458"/>
    <lineage>
        <taxon>Eukaryota</taxon>
        <taxon>Fungi</taxon>
        <taxon>Dikarya</taxon>
        <taxon>Basidiomycota</taxon>
        <taxon>Agaricomycotina</taxon>
        <taxon>Agaricomycetes</taxon>
        <taxon>Agaricomycetidae</taxon>
        <taxon>Agaricales</taxon>
        <taxon>Schizophyllaceae</taxon>
        <taxon>Schizophyllum</taxon>
    </lineage>
</organism>
<proteinExistence type="predicted"/>
<dbReference type="Proteomes" id="UP000007431">
    <property type="component" value="Unassembled WGS sequence"/>
</dbReference>